<gene>
    <name evidence="2" type="ORF">BDV28DRAFT_85218</name>
</gene>
<dbReference type="OrthoDB" id="4364733at2759"/>
<feature type="region of interest" description="Disordered" evidence="1">
    <location>
        <begin position="252"/>
        <end position="277"/>
    </location>
</feature>
<dbReference type="EMBL" id="ML739443">
    <property type="protein sequence ID" value="KAE8348581.1"/>
    <property type="molecule type" value="Genomic_DNA"/>
</dbReference>
<feature type="compositionally biased region" description="Acidic residues" evidence="1">
    <location>
        <begin position="256"/>
        <end position="271"/>
    </location>
</feature>
<name>A0A5N6YT37_9EURO</name>
<proteinExistence type="predicted"/>
<reference evidence="3" key="1">
    <citation type="submission" date="2019-04" db="EMBL/GenBank/DDBJ databases">
        <title>Friends and foes A comparative genomics studyof 23 Aspergillus species from section Flavi.</title>
        <authorList>
            <consortium name="DOE Joint Genome Institute"/>
            <person name="Kjaerbolling I."/>
            <person name="Vesth T."/>
            <person name="Frisvad J.C."/>
            <person name="Nybo J.L."/>
            <person name="Theobald S."/>
            <person name="Kildgaard S."/>
            <person name="Isbrandt T."/>
            <person name="Kuo A."/>
            <person name="Sato A."/>
            <person name="Lyhne E.K."/>
            <person name="Kogle M.E."/>
            <person name="Wiebenga A."/>
            <person name="Kun R.S."/>
            <person name="Lubbers R.J."/>
            <person name="Makela M.R."/>
            <person name="Barry K."/>
            <person name="Chovatia M."/>
            <person name="Clum A."/>
            <person name="Daum C."/>
            <person name="Haridas S."/>
            <person name="He G."/>
            <person name="LaButti K."/>
            <person name="Lipzen A."/>
            <person name="Mondo S."/>
            <person name="Riley R."/>
            <person name="Salamov A."/>
            <person name="Simmons B.A."/>
            <person name="Magnuson J.K."/>
            <person name="Henrissat B."/>
            <person name="Mortensen U.H."/>
            <person name="Larsen T.O."/>
            <person name="Devries R.P."/>
            <person name="Grigoriev I.V."/>
            <person name="Machida M."/>
            <person name="Baker S.E."/>
            <person name="Andersen M.R."/>
        </authorList>
    </citation>
    <scope>NUCLEOTIDE SEQUENCE [LARGE SCALE GENOMIC DNA]</scope>
    <source>
        <strain evidence="3">CBS 553.77</strain>
    </source>
</reference>
<protein>
    <recommendedName>
        <fullName evidence="4">Armadillo-type protein</fullName>
    </recommendedName>
</protein>
<accession>A0A5N6YT37</accession>
<evidence type="ECO:0000313" key="3">
    <source>
        <dbReference type="Proteomes" id="UP000327118"/>
    </source>
</evidence>
<keyword evidence="3" id="KW-1185">Reference proteome</keyword>
<dbReference type="AlphaFoldDB" id="A0A5N6YT37"/>
<dbReference type="Proteomes" id="UP000327118">
    <property type="component" value="Unassembled WGS sequence"/>
</dbReference>
<feature type="compositionally biased region" description="Basic and acidic residues" evidence="1">
    <location>
        <begin position="1"/>
        <end position="13"/>
    </location>
</feature>
<evidence type="ECO:0000256" key="1">
    <source>
        <dbReference type="SAM" id="MobiDB-lite"/>
    </source>
</evidence>
<sequence length="277" mass="31257">MSASPHPDDEHSDSSVTTIAIGENDPDDYTNTPGGRGLSSCLKSMHRKDLIDILKTAGENYIEVTKLIHSRLSQGMKDELRMIHCKKSQVLDFTCCLQAARTAIDDADSRVRFLQSWGVIPDNRNDDFTNIIQLITDHCGAFAHPDTRRNALSVLCKMCGMILAMAEGGDYVEERRKYQWDMSLENAIFGIVYEMTLAERLAVVDDAALWPRLVHIYEESDDKLFPGFVEVINEFPKPQNDETEIDEELNVTGEYGQDDIEMTEEDEEEGYTGDTGF</sequence>
<organism evidence="2 3">
    <name type="scientific">Aspergillus coremiiformis</name>
    <dbReference type="NCBI Taxonomy" id="138285"/>
    <lineage>
        <taxon>Eukaryota</taxon>
        <taxon>Fungi</taxon>
        <taxon>Dikarya</taxon>
        <taxon>Ascomycota</taxon>
        <taxon>Pezizomycotina</taxon>
        <taxon>Eurotiomycetes</taxon>
        <taxon>Eurotiomycetidae</taxon>
        <taxon>Eurotiales</taxon>
        <taxon>Aspergillaceae</taxon>
        <taxon>Aspergillus</taxon>
        <taxon>Aspergillus subgen. Circumdati</taxon>
    </lineage>
</organism>
<evidence type="ECO:0008006" key="4">
    <source>
        <dbReference type="Google" id="ProtNLM"/>
    </source>
</evidence>
<feature type="region of interest" description="Disordered" evidence="1">
    <location>
        <begin position="1"/>
        <end position="35"/>
    </location>
</feature>
<evidence type="ECO:0000313" key="2">
    <source>
        <dbReference type="EMBL" id="KAE8348581.1"/>
    </source>
</evidence>